<dbReference type="STRING" id="139420.A0A371CJ03"/>
<feature type="region of interest" description="Disordered" evidence="1">
    <location>
        <begin position="100"/>
        <end position="119"/>
    </location>
</feature>
<dbReference type="PROSITE" id="PS00109">
    <property type="entry name" value="PROTEIN_KINASE_TYR"/>
    <property type="match status" value="1"/>
</dbReference>
<feature type="region of interest" description="Disordered" evidence="1">
    <location>
        <begin position="715"/>
        <end position="753"/>
    </location>
</feature>
<feature type="chain" id="PRO_5016630886" description="Protein kinase domain-containing protein" evidence="2">
    <location>
        <begin position="16"/>
        <end position="885"/>
    </location>
</feature>
<dbReference type="PROSITE" id="PS50011">
    <property type="entry name" value="PROTEIN_KINASE_DOM"/>
    <property type="match status" value="1"/>
</dbReference>
<dbReference type="Gene3D" id="1.10.510.10">
    <property type="entry name" value="Transferase(Phosphotransferase) domain 1"/>
    <property type="match status" value="1"/>
</dbReference>
<evidence type="ECO:0000256" key="1">
    <source>
        <dbReference type="SAM" id="MobiDB-lite"/>
    </source>
</evidence>
<reference evidence="4 5" key="1">
    <citation type="journal article" date="2018" name="Biotechnol. Biofuels">
        <title>Integrative visual omics of the white-rot fungus Polyporus brumalis exposes the biotechnological potential of its oxidative enzymes for delignifying raw plant biomass.</title>
        <authorList>
            <person name="Miyauchi S."/>
            <person name="Rancon A."/>
            <person name="Drula E."/>
            <person name="Hage H."/>
            <person name="Chaduli D."/>
            <person name="Favel A."/>
            <person name="Grisel S."/>
            <person name="Henrissat B."/>
            <person name="Herpoel-Gimbert I."/>
            <person name="Ruiz-Duenas F.J."/>
            <person name="Chevret D."/>
            <person name="Hainaut M."/>
            <person name="Lin J."/>
            <person name="Wang M."/>
            <person name="Pangilinan J."/>
            <person name="Lipzen A."/>
            <person name="Lesage-Meessen L."/>
            <person name="Navarro D."/>
            <person name="Riley R."/>
            <person name="Grigoriev I.V."/>
            <person name="Zhou S."/>
            <person name="Raouche S."/>
            <person name="Rosso M.N."/>
        </authorList>
    </citation>
    <scope>NUCLEOTIDE SEQUENCE [LARGE SCALE GENOMIC DNA]</scope>
    <source>
        <strain evidence="4 5">BRFM 1820</strain>
    </source>
</reference>
<evidence type="ECO:0000313" key="4">
    <source>
        <dbReference type="EMBL" id="RDX40253.1"/>
    </source>
</evidence>
<feature type="compositionally biased region" description="Low complexity" evidence="1">
    <location>
        <begin position="136"/>
        <end position="147"/>
    </location>
</feature>
<keyword evidence="2" id="KW-0732">Signal</keyword>
<gene>
    <name evidence="4" type="ORF">OH76DRAFT_1394378</name>
</gene>
<dbReference type="PANTHER" id="PTHR38248:SF2">
    <property type="entry name" value="FUNK1 11"/>
    <property type="match status" value="1"/>
</dbReference>
<protein>
    <recommendedName>
        <fullName evidence="3">Protein kinase domain-containing protein</fullName>
    </recommendedName>
</protein>
<dbReference type="GO" id="GO:0005524">
    <property type="term" value="F:ATP binding"/>
    <property type="evidence" value="ECO:0007669"/>
    <property type="project" value="InterPro"/>
</dbReference>
<evidence type="ECO:0000256" key="2">
    <source>
        <dbReference type="SAM" id="SignalP"/>
    </source>
</evidence>
<dbReference type="SUPFAM" id="SSF56112">
    <property type="entry name" value="Protein kinase-like (PK-like)"/>
    <property type="match status" value="1"/>
</dbReference>
<dbReference type="Proteomes" id="UP000256964">
    <property type="component" value="Unassembled WGS sequence"/>
</dbReference>
<feature type="region of interest" description="Disordered" evidence="1">
    <location>
        <begin position="127"/>
        <end position="179"/>
    </location>
</feature>
<dbReference type="EMBL" id="KZ857571">
    <property type="protein sequence ID" value="RDX40253.1"/>
    <property type="molecule type" value="Genomic_DNA"/>
</dbReference>
<sequence>MFWLILPLKYWMIHCLPGEEDAPDSIQFPSFVVDMATERTMYPGLEKGFNGILGEIGCAELFTTIATDSKADTSAPGSPGSQDYNPLKPDMVIVPKTKAARAAYEPKPKPKGKKAASADATDVFGPVTTPASATVPSGPLPSGSSSGHVPVTNAQPDPQRPANAQPASGETSDVPKEATRSSRMAWAFAEVVMEIKSSDASFPFYAPNGELSTAEKRVQSRGQLAEYGLEVFRRQHRCFLFAIAIVRNKAAFIRFDRNGAVVSQAFDYIPSSRVLGNFFYRLFHVHRNGMSIPRELRGHDPTAELACESCTTLFRDLHKTRKNDFDPVAVAGLEKAATKGWPIYCLSIKSPWSPDGRAVRPDDPVETHRVLVGRPLFSSLSMMGRGTRGFVGWDLDADRPVFVKDSWRTESDRLHSELEIYHQLWSGQESQSVEVTHIPTVLGGGDVITGNRGSVQRTRTQQFVDDIKPDPPRVHSRIVLKEIGRRLKDFEHVYELGLAVFGALQAHQMAYERKILHRDISLNNILIVGSRDEAIGLLCDWDLAKTLQQLEDSTPTRGMRSGTWQYMSALLQRFVNKRHELSDDLESFVHIFSWSTVRYFLLSMMEKDAAREDNERAVSDVLMQHFDVTNTNGYAKYRMVLIADDIAMQFSASKHPFAMMRLELVNLLQEHYRSLGMTLTSVAQPMGRDIVRRKPRLPVQSGNAASPVLATSATAQTVGAPGPGSSSTPAVIDLTDDSDTSARSRAIPKTPKTSPLYTHAQFMAIMDRWLDVGWPALEKHSQPLKGVATATSTPAGSRASSGSRRSSEEDINTRPYKQSKYVPSFVGLGGHLSDPDEEEDEQDTMDVENQSTPKKTHTANFKATHDTRTPSNAGSSKGSRRSGKK</sequence>
<accession>A0A371CJ03</accession>
<dbReference type="InterPro" id="IPR040976">
    <property type="entry name" value="Pkinase_fungal"/>
</dbReference>
<evidence type="ECO:0000259" key="3">
    <source>
        <dbReference type="PROSITE" id="PS50011"/>
    </source>
</evidence>
<dbReference type="InterPro" id="IPR008266">
    <property type="entry name" value="Tyr_kinase_AS"/>
</dbReference>
<feature type="compositionally biased region" description="Low complexity" evidence="1">
    <location>
        <begin position="788"/>
        <end position="804"/>
    </location>
</feature>
<organism evidence="4 5">
    <name type="scientific">Lentinus brumalis</name>
    <dbReference type="NCBI Taxonomy" id="2498619"/>
    <lineage>
        <taxon>Eukaryota</taxon>
        <taxon>Fungi</taxon>
        <taxon>Dikarya</taxon>
        <taxon>Basidiomycota</taxon>
        <taxon>Agaricomycotina</taxon>
        <taxon>Agaricomycetes</taxon>
        <taxon>Polyporales</taxon>
        <taxon>Polyporaceae</taxon>
        <taxon>Lentinus</taxon>
    </lineage>
</organism>
<feature type="region of interest" description="Disordered" evidence="1">
    <location>
        <begin position="70"/>
        <end position="89"/>
    </location>
</feature>
<dbReference type="AlphaFoldDB" id="A0A371CJ03"/>
<dbReference type="PANTHER" id="PTHR38248">
    <property type="entry name" value="FUNK1 6"/>
    <property type="match status" value="1"/>
</dbReference>
<feature type="signal peptide" evidence="2">
    <location>
        <begin position="1"/>
        <end position="15"/>
    </location>
</feature>
<dbReference type="OrthoDB" id="2791154at2759"/>
<dbReference type="Pfam" id="PF17667">
    <property type="entry name" value="Pkinase_fungal"/>
    <property type="match status" value="1"/>
</dbReference>
<dbReference type="GO" id="GO:0004672">
    <property type="term" value="F:protein kinase activity"/>
    <property type="evidence" value="ECO:0007669"/>
    <property type="project" value="InterPro"/>
</dbReference>
<name>A0A371CJ03_9APHY</name>
<dbReference type="InterPro" id="IPR011009">
    <property type="entry name" value="Kinase-like_dom_sf"/>
</dbReference>
<proteinExistence type="predicted"/>
<dbReference type="InterPro" id="IPR000719">
    <property type="entry name" value="Prot_kinase_dom"/>
</dbReference>
<feature type="compositionally biased region" description="Polar residues" evidence="1">
    <location>
        <begin position="847"/>
        <end position="861"/>
    </location>
</feature>
<evidence type="ECO:0000313" key="5">
    <source>
        <dbReference type="Proteomes" id="UP000256964"/>
    </source>
</evidence>
<feature type="region of interest" description="Disordered" evidence="1">
    <location>
        <begin position="785"/>
        <end position="885"/>
    </location>
</feature>
<feature type="compositionally biased region" description="Acidic residues" evidence="1">
    <location>
        <begin position="835"/>
        <end position="846"/>
    </location>
</feature>
<keyword evidence="5" id="KW-1185">Reference proteome</keyword>
<feature type="domain" description="Protein kinase" evidence="3">
    <location>
        <begin position="377"/>
        <end position="697"/>
    </location>
</feature>
<feature type="compositionally biased region" description="Polar residues" evidence="1">
    <location>
        <begin position="75"/>
        <end position="84"/>
    </location>
</feature>